<dbReference type="PANTHER" id="PTHR43065:SF42">
    <property type="entry name" value="TWO-COMPONENT SENSOR PPRA"/>
    <property type="match status" value="1"/>
</dbReference>
<organism evidence="9 10">
    <name type="scientific">Paludibaculum fermentans</name>
    <dbReference type="NCBI Taxonomy" id="1473598"/>
    <lineage>
        <taxon>Bacteria</taxon>
        <taxon>Pseudomonadati</taxon>
        <taxon>Acidobacteriota</taxon>
        <taxon>Terriglobia</taxon>
        <taxon>Bryobacterales</taxon>
        <taxon>Bryobacteraceae</taxon>
        <taxon>Paludibaculum</taxon>
    </lineage>
</organism>
<dbReference type="PROSITE" id="PS50109">
    <property type="entry name" value="HIS_KIN"/>
    <property type="match status" value="1"/>
</dbReference>
<name>A0A7S7NV46_PALFE</name>
<dbReference type="CDD" id="cd00156">
    <property type="entry name" value="REC"/>
    <property type="match status" value="1"/>
</dbReference>
<evidence type="ECO:0000259" key="6">
    <source>
        <dbReference type="PROSITE" id="PS50110"/>
    </source>
</evidence>
<dbReference type="PANTHER" id="PTHR43065">
    <property type="entry name" value="SENSOR HISTIDINE KINASE"/>
    <property type="match status" value="1"/>
</dbReference>
<dbReference type="InterPro" id="IPR036097">
    <property type="entry name" value="HisK_dim/P_sf"/>
</dbReference>
<dbReference type="InterPro" id="IPR035965">
    <property type="entry name" value="PAS-like_dom_sf"/>
</dbReference>
<dbReference type="Gene3D" id="1.10.287.130">
    <property type="match status" value="1"/>
</dbReference>
<dbReference type="Pfam" id="PF08447">
    <property type="entry name" value="PAS_3"/>
    <property type="match status" value="1"/>
</dbReference>
<dbReference type="Pfam" id="PF08448">
    <property type="entry name" value="PAS_4"/>
    <property type="match status" value="1"/>
</dbReference>
<dbReference type="PRINTS" id="PR00344">
    <property type="entry name" value="BCTRLSENSOR"/>
</dbReference>
<sequence>MSISSAYLASIIESSDDAIISKTLDGTVTSWNLAAEQIFGYTAAEMIGSPISLILPPDRQGEMQSILEKIKRGERIQHFETVRRKKNGQLVPVSLSISPILGDDGQVVGAAKIARDITERLARASKLREIEERYGDALWASGIGTWRIDPFSGMAARDERACRLLELPAELRECPLGVHFGHLSPDDRDRALRALENAARTGEPYQQDYKVVTPNGVRWVRDRGRLHEGRESGGAVLTGCLTDISEQAGVAQQLVTEHARLRSIVDQLPVGVMVIDLPSRRFALCNPAAERIMGRPIPDDLESELALRSGSLPDGTPYTPNDWPVMRTLLTGATVMNEEIAIRTADGRVKVIDASSGPVLGPGGQTIGVLATYVDITDRKRTAEHYRLMFERSPVPLWVYDEVTLEFLAVNQAAIHDYGFSRAEFLAMTIRDIRPPEDVPILIDRISKLEKGYEKLNWADQPERYWRHQRKDGSLMHVDIRSHSIQFEGHPARLVMSIDVTSKQRLEEQLRQSQKMEAIGQLAGGIAHDFNNLLTVIGGYANLSLMGLADDHPIRPHLAQIASAGDRAAALTHQLLAFGRKQVLQLRVLNINTVVQGMRPLLARLLREDIQLEMKLDPAVCQVEADPHQLEQVLMNLVINASDAMAAGGLVTIESQEVILDEAYVESHLGVKPGRHAMLAVSDTGYGMDAKTQARIFEPFFTTKPAGKGTGLGLSTAFGIVKQSGGHIAVYSEPDVGSTFKVYLPAATALARTADDKPAVTSVGGSETILLVEDDPGVREFAARVLRELGYTVHEAANGEQALRTGRILGDLVDLLVTDVVMPNLGGRQLSEALAPICRKMRVLFMSGYTQNAIVQHGVLDPGLEFLAKPFNSRSLSERIREVLATPIRPRSVLLLDGDAAVTALLRDALEMKGYTVAIAADGADAVARCRQKPVDLLVVDAIAPESEALDQIHLLSHELPHVRLVAIAGNWDDHVRREARRAGAHECLQKPVSLDVFLKTVRDLIG</sequence>
<dbReference type="Gene3D" id="3.30.450.20">
    <property type="entry name" value="PAS domain"/>
    <property type="match status" value="4"/>
</dbReference>
<dbReference type="InterPro" id="IPR000700">
    <property type="entry name" value="PAS-assoc_C"/>
</dbReference>
<dbReference type="AlphaFoldDB" id="A0A7S7NV46"/>
<dbReference type="KEGG" id="pfer:IRI77_10175"/>
<accession>A0A7S7NV46</accession>
<dbReference type="InterPro" id="IPR001610">
    <property type="entry name" value="PAC"/>
</dbReference>
<reference evidence="9 10" key="1">
    <citation type="submission" date="2020-10" db="EMBL/GenBank/DDBJ databases">
        <title>Complete genome sequence of Paludibaculum fermentans P105T, a facultatively anaerobic acidobacterium capable of dissimilatory Fe(III) reduction.</title>
        <authorList>
            <person name="Dedysh S.N."/>
            <person name="Beletsky A.V."/>
            <person name="Kulichevskaya I.S."/>
            <person name="Mardanov A.V."/>
            <person name="Ravin N.V."/>
        </authorList>
    </citation>
    <scope>NUCLEOTIDE SEQUENCE [LARGE SCALE GENOMIC DNA]</scope>
    <source>
        <strain evidence="9 10">P105</strain>
    </source>
</reference>
<dbReference type="InterPro" id="IPR003594">
    <property type="entry name" value="HATPase_dom"/>
</dbReference>
<dbReference type="Gene3D" id="3.40.50.2300">
    <property type="match status" value="2"/>
</dbReference>
<dbReference type="GO" id="GO:0000155">
    <property type="term" value="F:phosphorelay sensor kinase activity"/>
    <property type="evidence" value="ECO:0007669"/>
    <property type="project" value="InterPro"/>
</dbReference>
<evidence type="ECO:0000256" key="3">
    <source>
        <dbReference type="ARBA" id="ARBA00022553"/>
    </source>
</evidence>
<protein>
    <recommendedName>
        <fullName evidence="2">histidine kinase</fullName>
        <ecNumber evidence="2">2.7.13.3</ecNumber>
    </recommendedName>
</protein>
<proteinExistence type="predicted"/>
<dbReference type="Proteomes" id="UP000593892">
    <property type="component" value="Chromosome"/>
</dbReference>
<feature type="domain" description="Response regulatory" evidence="6">
    <location>
        <begin position="892"/>
        <end position="1006"/>
    </location>
</feature>
<dbReference type="PROSITE" id="PS50112">
    <property type="entry name" value="PAS"/>
    <property type="match status" value="2"/>
</dbReference>
<dbReference type="PROSITE" id="PS50113">
    <property type="entry name" value="PAC"/>
    <property type="match status" value="2"/>
</dbReference>
<dbReference type="Pfam" id="PF00512">
    <property type="entry name" value="HisKA"/>
    <property type="match status" value="1"/>
</dbReference>
<dbReference type="InterPro" id="IPR013656">
    <property type="entry name" value="PAS_4"/>
</dbReference>
<dbReference type="EMBL" id="CP063849">
    <property type="protein sequence ID" value="QOY90298.1"/>
    <property type="molecule type" value="Genomic_DNA"/>
</dbReference>
<evidence type="ECO:0000259" key="5">
    <source>
        <dbReference type="PROSITE" id="PS50109"/>
    </source>
</evidence>
<keyword evidence="3 4" id="KW-0597">Phosphoprotein</keyword>
<comment type="catalytic activity">
    <reaction evidence="1">
        <text>ATP + protein L-histidine = ADP + protein N-phospho-L-histidine.</text>
        <dbReference type="EC" id="2.7.13.3"/>
    </reaction>
</comment>
<evidence type="ECO:0000256" key="2">
    <source>
        <dbReference type="ARBA" id="ARBA00012438"/>
    </source>
</evidence>
<dbReference type="Pfam" id="PF02518">
    <property type="entry name" value="HATPase_c"/>
    <property type="match status" value="1"/>
</dbReference>
<dbReference type="InterPro" id="IPR011006">
    <property type="entry name" value="CheY-like_superfamily"/>
</dbReference>
<dbReference type="InterPro" id="IPR000014">
    <property type="entry name" value="PAS"/>
</dbReference>
<dbReference type="SUPFAM" id="SSF55874">
    <property type="entry name" value="ATPase domain of HSP90 chaperone/DNA topoisomerase II/histidine kinase"/>
    <property type="match status" value="1"/>
</dbReference>
<gene>
    <name evidence="9" type="ORF">IRI77_10175</name>
</gene>
<dbReference type="InterPro" id="IPR036890">
    <property type="entry name" value="HATPase_C_sf"/>
</dbReference>
<dbReference type="CDD" id="cd00130">
    <property type="entry name" value="PAS"/>
    <property type="match status" value="4"/>
</dbReference>
<dbReference type="SUPFAM" id="SSF55785">
    <property type="entry name" value="PYP-like sensor domain (PAS domain)"/>
    <property type="match status" value="4"/>
</dbReference>
<dbReference type="SMART" id="SM00086">
    <property type="entry name" value="PAC"/>
    <property type="match status" value="4"/>
</dbReference>
<dbReference type="SMART" id="SM00448">
    <property type="entry name" value="REC"/>
    <property type="match status" value="2"/>
</dbReference>
<feature type="domain" description="PAS" evidence="7">
    <location>
        <begin position="382"/>
        <end position="453"/>
    </location>
</feature>
<evidence type="ECO:0000259" key="7">
    <source>
        <dbReference type="PROSITE" id="PS50112"/>
    </source>
</evidence>
<feature type="domain" description="PAC" evidence="8">
    <location>
        <begin position="77"/>
        <end position="129"/>
    </location>
</feature>
<feature type="modified residue" description="4-aspartylphosphate" evidence="4">
    <location>
        <position position="819"/>
    </location>
</feature>
<evidence type="ECO:0000256" key="4">
    <source>
        <dbReference type="PROSITE-ProRule" id="PRU00169"/>
    </source>
</evidence>
<dbReference type="Gene3D" id="3.30.565.10">
    <property type="entry name" value="Histidine kinase-like ATPase, C-terminal domain"/>
    <property type="match status" value="1"/>
</dbReference>
<feature type="domain" description="PAS" evidence="7">
    <location>
        <begin position="4"/>
        <end position="74"/>
    </location>
</feature>
<dbReference type="InterPro" id="IPR005467">
    <property type="entry name" value="His_kinase_dom"/>
</dbReference>
<evidence type="ECO:0000313" key="9">
    <source>
        <dbReference type="EMBL" id="QOY90298.1"/>
    </source>
</evidence>
<dbReference type="CDD" id="cd00082">
    <property type="entry name" value="HisKA"/>
    <property type="match status" value="1"/>
</dbReference>
<evidence type="ECO:0000313" key="10">
    <source>
        <dbReference type="Proteomes" id="UP000593892"/>
    </source>
</evidence>
<feature type="modified residue" description="4-aspartylphosphate" evidence="4">
    <location>
        <position position="941"/>
    </location>
</feature>
<dbReference type="InterPro" id="IPR003661">
    <property type="entry name" value="HisK_dim/P_dom"/>
</dbReference>
<feature type="domain" description="PAC" evidence="8">
    <location>
        <begin position="336"/>
        <end position="388"/>
    </location>
</feature>
<dbReference type="Pfam" id="PF13188">
    <property type="entry name" value="PAS_8"/>
    <property type="match status" value="1"/>
</dbReference>
<dbReference type="PROSITE" id="PS50110">
    <property type="entry name" value="RESPONSE_REGULATORY"/>
    <property type="match status" value="2"/>
</dbReference>
<dbReference type="RefSeq" id="WP_194451963.1">
    <property type="nucleotide sequence ID" value="NZ_CP063849.1"/>
</dbReference>
<dbReference type="Pfam" id="PF00072">
    <property type="entry name" value="Response_reg"/>
    <property type="match status" value="2"/>
</dbReference>
<dbReference type="InterPro" id="IPR001789">
    <property type="entry name" value="Sig_transdc_resp-reg_receiver"/>
</dbReference>
<dbReference type="SUPFAM" id="SSF52172">
    <property type="entry name" value="CheY-like"/>
    <property type="match status" value="2"/>
</dbReference>
<dbReference type="SUPFAM" id="SSF47384">
    <property type="entry name" value="Homodimeric domain of signal transducing histidine kinase"/>
    <property type="match status" value="1"/>
</dbReference>
<dbReference type="SMART" id="SM00387">
    <property type="entry name" value="HATPase_c"/>
    <property type="match status" value="1"/>
</dbReference>
<keyword evidence="10" id="KW-1185">Reference proteome</keyword>
<dbReference type="SMART" id="SM00388">
    <property type="entry name" value="HisKA"/>
    <property type="match status" value="1"/>
</dbReference>
<evidence type="ECO:0000259" key="8">
    <source>
        <dbReference type="PROSITE" id="PS50113"/>
    </source>
</evidence>
<dbReference type="SMART" id="SM00091">
    <property type="entry name" value="PAS"/>
    <property type="match status" value="4"/>
</dbReference>
<evidence type="ECO:0000256" key="1">
    <source>
        <dbReference type="ARBA" id="ARBA00000085"/>
    </source>
</evidence>
<dbReference type="NCBIfam" id="TIGR00229">
    <property type="entry name" value="sensory_box"/>
    <property type="match status" value="2"/>
</dbReference>
<dbReference type="InterPro" id="IPR004358">
    <property type="entry name" value="Sig_transdc_His_kin-like_C"/>
</dbReference>
<dbReference type="Pfam" id="PF13426">
    <property type="entry name" value="PAS_9"/>
    <property type="match status" value="1"/>
</dbReference>
<dbReference type="EC" id="2.7.13.3" evidence="2"/>
<feature type="domain" description="Histidine kinase" evidence="5">
    <location>
        <begin position="525"/>
        <end position="748"/>
    </location>
</feature>
<feature type="domain" description="Response regulatory" evidence="6">
    <location>
        <begin position="768"/>
        <end position="884"/>
    </location>
</feature>
<dbReference type="InterPro" id="IPR013655">
    <property type="entry name" value="PAS_fold_3"/>
</dbReference>